<dbReference type="Gene3D" id="3.90.1380.10">
    <property type="entry name" value="Threonine synthase, N-terminal domain"/>
    <property type="match status" value="1"/>
</dbReference>
<dbReference type="InterPro" id="IPR037158">
    <property type="entry name" value="Thr_synth_N_sf"/>
</dbReference>
<evidence type="ECO:0000313" key="14">
    <source>
        <dbReference type="EMBL" id="MBB1116703.1"/>
    </source>
</evidence>
<accession>A0A7W3YVA3</accession>
<evidence type="ECO:0000256" key="6">
    <source>
        <dbReference type="ARBA" id="ARBA00022605"/>
    </source>
</evidence>
<dbReference type="RefSeq" id="WP_182621940.1">
    <property type="nucleotide sequence ID" value="NZ_JACIUV010000003.1"/>
</dbReference>
<evidence type="ECO:0000256" key="10">
    <source>
        <dbReference type="NCBIfam" id="TIGR00260"/>
    </source>
</evidence>
<dbReference type="Pfam" id="PF00291">
    <property type="entry name" value="PALP"/>
    <property type="match status" value="1"/>
</dbReference>
<keyword evidence="6" id="KW-0028">Amino-acid biosynthesis</keyword>
<dbReference type="PANTHER" id="PTHR43515">
    <property type="entry name" value="THREONINE SYNTHASE-LIKE 1"/>
    <property type="match status" value="1"/>
</dbReference>
<evidence type="ECO:0000256" key="8">
    <source>
        <dbReference type="ARBA" id="ARBA00022898"/>
    </source>
</evidence>
<evidence type="ECO:0000256" key="3">
    <source>
        <dbReference type="ARBA" id="ARBA00005517"/>
    </source>
</evidence>
<dbReference type="NCBIfam" id="TIGR00260">
    <property type="entry name" value="thrC"/>
    <property type="match status" value="1"/>
</dbReference>
<dbReference type="EMBL" id="JACIUV010000003">
    <property type="protein sequence ID" value="MBB1116703.1"/>
    <property type="molecule type" value="Genomic_DNA"/>
</dbReference>
<name>A0A7W3YVA3_9GAMM</name>
<dbReference type="GO" id="GO:0004795">
    <property type="term" value="F:threonine synthase activity"/>
    <property type="evidence" value="ECO:0007669"/>
    <property type="project" value="UniProtKB-UniRule"/>
</dbReference>
<evidence type="ECO:0000256" key="11">
    <source>
        <dbReference type="PIRSR" id="PIRSR604450-51"/>
    </source>
</evidence>
<dbReference type="InterPro" id="IPR004450">
    <property type="entry name" value="Thr_synthase-like"/>
</dbReference>
<dbReference type="Proteomes" id="UP000550609">
    <property type="component" value="Unassembled WGS sequence"/>
</dbReference>
<comment type="caution">
    <text evidence="14">The sequence shown here is derived from an EMBL/GenBank/DDBJ whole genome shotgun (WGS) entry which is preliminary data.</text>
</comment>
<comment type="similarity">
    <text evidence="3">Belongs to the threonine synthase family.</text>
</comment>
<dbReference type="GO" id="GO:0030170">
    <property type="term" value="F:pyridoxal phosphate binding"/>
    <property type="evidence" value="ECO:0007669"/>
    <property type="project" value="InterPro"/>
</dbReference>
<dbReference type="EC" id="4.2.3.1" evidence="4 10"/>
<gene>
    <name evidence="14" type="primary">thrC</name>
    <name evidence="14" type="ORF">H4O09_06475</name>
</gene>
<evidence type="ECO:0000256" key="4">
    <source>
        <dbReference type="ARBA" id="ARBA00013028"/>
    </source>
</evidence>
<evidence type="ECO:0000256" key="2">
    <source>
        <dbReference type="ARBA" id="ARBA00004979"/>
    </source>
</evidence>
<evidence type="ECO:0000259" key="13">
    <source>
        <dbReference type="Pfam" id="PF14821"/>
    </source>
</evidence>
<evidence type="ECO:0000259" key="12">
    <source>
        <dbReference type="Pfam" id="PF00291"/>
    </source>
</evidence>
<dbReference type="Pfam" id="PF14821">
    <property type="entry name" value="Thr_synth_N"/>
    <property type="match status" value="1"/>
</dbReference>
<protein>
    <recommendedName>
        <fullName evidence="5 10">Threonine synthase</fullName>
        <ecNumber evidence="4 10">4.2.3.1</ecNumber>
    </recommendedName>
</protein>
<dbReference type="PANTHER" id="PTHR43515:SF1">
    <property type="entry name" value="THREONINE SYNTHASE-LIKE 1"/>
    <property type="match status" value="1"/>
</dbReference>
<evidence type="ECO:0000256" key="5">
    <source>
        <dbReference type="ARBA" id="ARBA00018679"/>
    </source>
</evidence>
<evidence type="ECO:0000256" key="7">
    <source>
        <dbReference type="ARBA" id="ARBA00022697"/>
    </source>
</evidence>
<feature type="modified residue" description="N6-(pyridoxal phosphate)lysine" evidence="11">
    <location>
        <position position="108"/>
    </location>
</feature>
<dbReference type="GO" id="GO:0009088">
    <property type="term" value="P:threonine biosynthetic process"/>
    <property type="evidence" value="ECO:0007669"/>
    <property type="project" value="UniProtKB-UniRule"/>
</dbReference>
<dbReference type="InterPro" id="IPR036052">
    <property type="entry name" value="TrpB-like_PALP_sf"/>
</dbReference>
<organism evidence="14 15">
    <name type="scientific">Stenotrophomonas koreensis</name>
    <dbReference type="NCBI Taxonomy" id="266128"/>
    <lineage>
        <taxon>Bacteria</taxon>
        <taxon>Pseudomonadati</taxon>
        <taxon>Pseudomonadota</taxon>
        <taxon>Gammaproteobacteria</taxon>
        <taxon>Lysobacterales</taxon>
        <taxon>Lysobacteraceae</taxon>
        <taxon>Stenotrophomonas</taxon>
    </lineage>
</organism>
<evidence type="ECO:0000256" key="1">
    <source>
        <dbReference type="ARBA" id="ARBA00001933"/>
    </source>
</evidence>
<comment type="cofactor">
    <cofactor evidence="1 11">
        <name>pyridoxal 5'-phosphate</name>
        <dbReference type="ChEBI" id="CHEBI:597326"/>
    </cofactor>
</comment>
<dbReference type="SUPFAM" id="SSF53686">
    <property type="entry name" value="Tryptophan synthase beta subunit-like PLP-dependent enzymes"/>
    <property type="match status" value="1"/>
</dbReference>
<dbReference type="Gene3D" id="3.40.50.1100">
    <property type="match status" value="2"/>
</dbReference>
<evidence type="ECO:0000256" key="9">
    <source>
        <dbReference type="ARBA" id="ARBA00049144"/>
    </source>
</evidence>
<keyword evidence="8 11" id="KW-0663">Pyridoxal phosphate</keyword>
<dbReference type="InterPro" id="IPR029144">
    <property type="entry name" value="Thr_synth_N"/>
</dbReference>
<feature type="domain" description="Threonine synthase N-terminal" evidence="13">
    <location>
        <begin position="6"/>
        <end position="80"/>
    </location>
</feature>
<keyword evidence="14" id="KW-0456">Lyase</keyword>
<dbReference type="InterPro" id="IPR001926">
    <property type="entry name" value="TrpB-like_PALP"/>
</dbReference>
<comment type="pathway">
    <text evidence="2">Amino-acid biosynthesis; L-threonine biosynthesis; L-threonine from L-aspartate: step 5/5.</text>
</comment>
<feature type="domain" description="Tryptophan synthase beta chain-like PALP" evidence="12">
    <location>
        <begin position="97"/>
        <end position="381"/>
    </location>
</feature>
<sequence length="436" mass="45119">MSAPLRFVSTRGQAPAVGLSAAIAAGLAPDGGLYVPQTLPEMPPLQAGRELAQTAQALLAPWFAGDPLAAALPAICEAAFDFPAPLQALATPEDWLLELFHGPTAAFKDFGARFLAQCLARLPRPDDRPLTIVVATSGDTGAAVAAAFHGLPGLRVVVLYPDGRVSPRQAHQLGCLGGNIQAFKVAGSFDDCQAMAKQALADTALQAQCPLSSANSISLGRLLPQMAYYAHAALSHHAATGKPLNVVVPTGNLGNAMAAVLARGLGVPLAQIVLATNANHVLPDFFAGGEYHPGPSVATLANAMDVGAPSNFERLRWFHHGDAAALRAGFVARSVDDAQIRALISQRHQQYGEVVCPHTACGLAVLQQLRSEGVAAPGQDWAVAATAHPAKFEGVVEPLIGQALAVPPALAALLQRPAHAEPLAASYPALRARLLA</sequence>
<dbReference type="PROSITE" id="PS00165">
    <property type="entry name" value="DEHYDRATASE_SER_THR"/>
    <property type="match status" value="1"/>
</dbReference>
<comment type="catalytic activity">
    <reaction evidence="9">
        <text>O-phospho-L-homoserine + H2O = L-threonine + phosphate</text>
        <dbReference type="Rhea" id="RHEA:10840"/>
        <dbReference type="ChEBI" id="CHEBI:15377"/>
        <dbReference type="ChEBI" id="CHEBI:43474"/>
        <dbReference type="ChEBI" id="CHEBI:57590"/>
        <dbReference type="ChEBI" id="CHEBI:57926"/>
        <dbReference type="EC" id="4.2.3.1"/>
    </reaction>
</comment>
<dbReference type="AlphaFoldDB" id="A0A7W3YVA3"/>
<keyword evidence="7" id="KW-0791">Threonine biosynthesis</keyword>
<proteinExistence type="inferred from homology"/>
<evidence type="ECO:0000313" key="15">
    <source>
        <dbReference type="Proteomes" id="UP000550609"/>
    </source>
</evidence>
<dbReference type="InterPro" id="IPR000634">
    <property type="entry name" value="Ser/Thr_deHydtase_PyrdxlP-BS"/>
</dbReference>
<reference evidence="14 15" key="1">
    <citation type="submission" date="2020-08" db="EMBL/GenBank/DDBJ databases">
        <title>Stenotrophomonas sp. W1S232.</title>
        <authorList>
            <person name="Deng Y."/>
        </authorList>
    </citation>
    <scope>NUCLEOTIDE SEQUENCE [LARGE SCALE GENOMIC DNA]</scope>
    <source>
        <strain evidence="14 15">W1S232</strain>
    </source>
</reference>
<dbReference type="UniPathway" id="UPA00050">
    <property type="reaction ID" value="UER00065"/>
</dbReference>
<dbReference type="GO" id="GO:0005737">
    <property type="term" value="C:cytoplasm"/>
    <property type="evidence" value="ECO:0007669"/>
    <property type="project" value="TreeGrafter"/>
</dbReference>